<dbReference type="GO" id="GO:0006457">
    <property type="term" value="P:protein folding"/>
    <property type="evidence" value="ECO:0007669"/>
    <property type="project" value="TreeGrafter"/>
</dbReference>
<dbReference type="OrthoDB" id="567237at2759"/>
<keyword evidence="4" id="KW-1185">Reference proteome</keyword>
<reference evidence="3 4" key="1">
    <citation type="submission" date="2016-07" db="EMBL/GenBank/DDBJ databases">
        <title>Pervasive Adenine N6-methylation of Active Genes in Fungi.</title>
        <authorList>
            <consortium name="DOE Joint Genome Institute"/>
            <person name="Mondo S.J."/>
            <person name="Dannebaum R.O."/>
            <person name="Kuo R.C."/>
            <person name="Labutti K."/>
            <person name="Haridas S."/>
            <person name="Kuo A."/>
            <person name="Salamov A."/>
            <person name="Ahrendt S.R."/>
            <person name="Lipzen A."/>
            <person name="Sullivan W."/>
            <person name="Andreopoulos W.B."/>
            <person name="Clum A."/>
            <person name="Lindquist E."/>
            <person name="Daum C."/>
            <person name="Ramamoorthy G.K."/>
            <person name="Gryganskyi A."/>
            <person name="Culley D."/>
            <person name="Magnuson J.K."/>
            <person name="James T.Y."/>
            <person name="O'Malley M.A."/>
            <person name="Stajich J.E."/>
            <person name="Spatafora J.W."/>
            <person name="Visel A."/>
            <person name="Grigoriev I.V."/>
        </authorList>
    </citation>
    <scope>NUCLEOTIDE SEQUENCE [LARGE SCALE GENOMIC DNA]</scope>
    <source>
        <strain evidence="3 4">JEL800</strain>
    </source>
</reference>
<comment type="caution">
    <text evidence="3">The sequence shown here is derived from an EMBL/GenBank/DDBJ whole genome shotgun (WGS) entry which is preliminary data.</text>
</comment>
<dbReference type="AlphaFoldDB" id="A0A1Y2CG69"/>
<dbReference type="Gene3D" id="3.15.10.20">
    <property type="entry name" value="Activator of Hsp90 ATPase Aha1, N-terminal domain"/>
    <property type="match status" value="1"/>
</dbReference>
<dbReference type="InterPro" id="IPR013538">
    <property type="entry name" value="ASHA1/2-like_C"/>
</dbReference>
<proteinExistence type="inferred from homology"/>
<accession>A0A1Y2CG69</accession>
<dbReference type="Proteomes" id="UP000193642">
    <property type="component" value="Unassembled WGS sequence"/>
</dbReference>
<name>A0A1Y2CG69_9FUNG</name>
<dbReference type="SUPFAM" id="SSF103111">
    <property type="entry name" value="Activator of Hsp90 ATPase, Aha1"/>
    <property type="match status" value="1"/>
</dbReference>
<dbReference type="SMART" id="SM01000">
    <property type="entry name" value="Aha1_N"/>
    <property type="match status" value="1"/>
</dbReference>
<dbReference type="SUPFAM" id="SSF55961">
    <property type="entry name" value="Bet v1-like"/>
    <property type="match status" value="1"/>
</dbReference>
<protein>
    <recommendedName>
        <fullName evidence="2">Activator of Hsp90 ATPase AHSA1-like N-terminal domain-containing protein</fullName>
    </recommendedName>
</protein>
<dbReference type="InterPro" id="IPR023393">
    <property type="entry name" value="START-like_dom_sf"/>
</dbReference>
<dbReference type="GO" id="GO:0001671">
    <property type="term" value="F:ATPase activator activity"/>
    <property type="evidence" value="ECO:0007669"/>
    <property type="project" value="InterPro"/>
</dbReference>
<dbReference type="EMBL" id="MCGO01000018">
    <property type="protein sequence ID" value="ORY46063.1"/>
    <property type="molecule type" value="Genomic_DNA"/>
</dbReference>
<dbReference type="InterPro" id="IPR015310">
    <property type="entry name" value="AHSA1-like_N"/>
</dbReference>
<dbReference type="STRING" id="329046.A0A1Y2CG69"/>
<dbReference type="PANTHER" id="PTHR13009:SF22">
    <property type="entry name" value="LD43819P"/>
    <property type="match status" value="1"/>
</dbReference>
<dbReference type="Gene3D" id="3.30.530.20">
    <property type="match status" value="1"/>
</dbReference>
<evidence type="ECO:0000313" key="4">
    <source>
        <dbReference type="Proteomes" id="UP000193642"/>
    </source>
</evidence>
<sequence>MAATTTTNQTNWKNVGNWHWVEKNCMPWAKEYVSTQLTGVVVEQNGTKVETTEVTGFAGDADINQRKGKLITVYDVNFNVNWKATNAEGKQVSGRINVPEFMHDTDADDLVVEVTTNTQDAESEAARSIVIKSLVPLLKQKLENFQNGKDVHISKDEMVGHPTGTTYKPNHLLQMPKKLPKLLLQSIIRCGGLSTITMNTEFVCSAADLYNSFLDQGRVQAWSRGPAQIKPEVGAEISLFGGNVTGKILELVPNQKFQSLQYCDSLFEEQRESVNLRLTQTEVPIGEKDLTTKNWTGYYFNGIKTAFGFGAVGF</sequence>
<dbReference type="InterPro" id="IPR036338">
    <property type="entry name" value="Aha1"/>
</dbReference>
<dbReference type="PANTHER" id="PTHR13009">
    <property type="entry name" value="HEAT SHOCK PROTEIN 90 HSP90 CO-CHAPERONE AHA-1"/>
    <property type="match status" value="1"/>
</dbReference>
<dbReference type="GO" id="GO:0051087">
    <property type="term" value="F:protein-folding chaperone binding"/>
    <property type="evidence" value="ECO:0007669"/>
    <property type="project" value="InterPro"/>
</dbReference>
<comment type="similarity">
    <text evidence="1">Belongs to the AHA1 family.</text>
</comment>
<gene>
    <name evidence="3" type="ORF">BCR33DRAFT_784172</name>
</gene>
<dbReference type="Pfam" id="PF09229">
    <property type="entry name" value="Aha1_N"/>
    <property type="match status" value="1"/>
</dbReference>
<feature type="domain" description="Activator of Hsp90 ATPase AHSA1-like N-terminal" evidence="2">
    <location>
        <begin position="22"/>
        <end position="149"/>
    </location>
</feature>
<dbReference type="Pfam" id="PF08327">
    <property type="entry name" value="AHSA1"/>
    <property type="match status" value="1"/>
</dbReference>
<evidence type="ECO:0000313" key="3">
    <source>
        <dbReference type="EMBL" id="ORY46063.1"/>
    </source>
</evidence>
<evidence type="ECO:0000259" key="2">
    <source>
        <dbReference type="SMART" id="SM01000"/>
    </source>
</evidence>
<evidence type="ECO:0000256" key="1">
    <source>
        <dbReference type="ARBA" id="ARBA00006817"/>
    </source>
</evidence>
<organism evidence="3 4">
    <name type="scientific">Rhizoclosmatium globosum</name>
    <dbReference type="NCBI Taxonomy" id="329046"/>
    <lineage>
        <taxon>Eukaryota</taxon>
        <taxon>Fungi</taxon>
        <taxon>Fungi incertae sedis</taxon>
        <taxon>Chytridiomycota</taxon>
        <taxon>Chytridiomycota incertae sedis</taxon>
        <taxon>Chytridiomycetes</taxon>
        <taxon>Chytridiales</taxon>
        <taxon>Chytriomycetaceae</taxon>
        <taxon>Rhizoclosmatium</taxon>
    </lineage>
</organism>
<dbReference type="GO" id="GO:0005829">
    <property type="term" value="C:cytosol"/>
    <property type="evidence" value="ECO:0007669"/>
    <property type="project" value="TreeGrafter"/>
</dbReference>